<dbReference type="InterPro" id="IPR020904">
    <property type="entry name" value="Sc_DH/Rdtase_CS"/>
</dbReference>
<comment type="caution">
    <text evidence="5">The sequence shown here is derived from an EMBL/GenBank/DDBJ whole genome shotgun (WGS) entry which is preliminary data.</text>
</comment>
<dbReference type="InterPro" id="IPR057326">
    <property type="entry name" value="KR_dom"/>
</dbReference>
<keyword evidence="6" id="KW-1185">Reference proteome</keyword>
<dbReference type="GO" id="GO:0016020">
    <property type="term" value="C:membrane"/>
    <property type="evidence" value="ECO:0007669"/>
    <property type="project" value="TreeGrafter"/>
</dbReference>
<evidence type="ECO:0000256" key="3">
    <source>
        <dbReference type="RuleBase" id="RU000363"/>
    </source>
</evidence>
<comment type="similarity">
    <text evidence="1 3">Belongs to the short-chain dehydrogenases/reductases (SDR) family.</text>
</comment>
<dbReference type="PRINTS" id="PR00081">
    <property type="entry name" value="GDHRDH"/>
</dbReference>
<accession>A0A5D0NXP1</accession>
<evidence type="ECO:0000313" key="5">
    <source>
        <dbReference type="EMBL" id="TYB49306.1"/>
    </source>
</evidence>
<dbReference type="InterPro" id="IPR002347">
    <property type="entry name" value="SDR_fam"/>
</dbReference>
<evidence type="ECO:0000256" key="2">
    <source>
        <dbReference type="ARBA" id="ARBA00023002"/>
    </source>
</evidence>
<dbReference type="PANTHER" id="PTHR44196">
    <property type="entry name" value="DEHYDROGENASE/REDUCTASE SDR FAMILY MEMBER 7B"/>
    <property type="match status" value="1"/>
</dbReference>
<dbReference type="SMART" id="SM00822">
    <property type="entry name" value="PKS_KR"/>
    <property type="match status" value="1"/>
</dbReference>
<keyword evidence="2" id="KW-0560">Oxidoreductase</keyword>
<protein>
    <submittedName>
        <fullName evidence="5">SDR family NAD(P)-dependent oxidoreductase</fullName>
    </submittedName>
</protein>
<feature type="domain" description="Ketoreductase" evidence="4">
    <location>
        <begin position="6"/>
        <end position="181"/>
    </location>
</feature>
<dbReference type="Proteomes" id="UP000323380">
    <property type="component" value="Unassembled WGS sequence"/>
</dbReference>
<dbReference type="SUPFAM" id="SSF51735">
    <property type="entry name" value="NAD(P)-binding Rossmann-fold domains"/>
    <property type="match status" value="1"/>
</dbReference>
<evidence type="ECO:0000313" key="6">
    <source>
        <dbReference type="Proteomes" id="UP000323380"/>
    </source>
</evidence>
<dbReference type="InterPro" id="IPR036291">
    <property type="entry name" value="NAD(P)-bd_dom_sf"/>
</dbReference>
<gene>
    <name evidence="5" type="ORF">FXF69_09455</name>
</gene>
<proteinExistence type="inferred from homology"/>
<dbReference type="AlphaFoldDB" id="A0A5D0NXP1"/>
<dbReference type="PRINTS" id="PR00080">
    <property type="entry name" value="SDRFAMILY"/>
</dbReference>
<dbReference type="Pfam" id="PF00106">
    <property type="entry name" value="adh_short"/>
    <property type="match status" value="1"/>
</dbReference>
<name>A0A5D0NXP1_9ACTN</name>
<dbReference type="Gene3D" id="3.40.50.720">
    <property type="entry name" value="NAD(P)-binding Rossmann-like Domain"/>
    <property type="match status" value="1"/>
</dbReference>
<evidence type="ECO:0000259" key="4">
    <source>
        <dbReference type="SMART" id="SM00822"/>
    </source>
</evidence>
<reference evidence="5 6" key="1">
    <citation type="submission" date="2019-08" db="EMBL/GenBank/DDBJ databases">
        <title>Actinomadura sp. nov. CYP1-5 isolated from mountain soil.</title>
        <authorList>
            <person name="Songsumanus A."/>
            <person name="Kuncharoen N."/>
            <person name="Kudo T."/>
            <person name="Yuki M."/>
            <person name="Igarashi Y."/>
            <person name="Tanasupawat S."/>
        </authorList>
    </citation>
    <scope>NUCLEOTIDE SEQUENCE [LARGE SCALE GENOMIC DNA]</scope>
    <source>
        <strain evidence="5 6">JCM 14158</strain>
    </source>
</reference>
<sequence length="263" mass="27388">MELRGANVLVTGATGGIGRALARAVADRGGRVVLTGRRADVLEPLADRLGGRAIVADLADRASAERLLDEAGQVDVLVANAALPASGLLPDYSITEIDRVLDVNLRAPIVMAKLASARMADRGRGHLVFVSSLSGKSASGHASLYNATKFGMRGFALALREDLRPHGVGVSTVFPGFIRDAGMFADAGVTLPRGIGTRTPRDVARATVRAVERNIAEVDVAPLGLRLGARLGGVAPVLSAAVQRRAGGPRITRALAQGQRDKR</sequence>
<dbReference type="GO" id="GO:0016491">
    <property type="term" value="F:oxidoreductase activity"/>
    <property type="evidence" value="ECO:0007669"/>
    <property type="project" value="UniProtKB-KW"/>
</dbReference>
<dbReference type="PANTHER" id="PTHR44196:SF1">
    <property type="entry name" value="DEHYDROGENASE_REDUCTASE SDR FAMILY MEMBER 7B"/>
    <property type="match status" value="1"/>
</dbReference>
<dbReference type="EMBL" id="VSFG01000001">
    <property type="protein sequence ID" value="TYB49306.1"/>
    <property type="molecule type" value="Genomic_DNA"/>
</dbReference>
<dbReference type="RefSeq" id="WP_067905091.1">
    <property type="nucleotide sequence ID" value="NZ_VSFG01000001.1"/>
</dbReference>
<organism evidence="5 6">
    <name type="scientific">Actinomadura chibensis</name>
    <dbReference type="NCBI Taxonomy" id="392828"/>
    <lineage>
        <taxon>Bacteria</taxon>
        <taxon>Bacillati</taxon>
        <taxon>Actinomycetota</taxon>
        <taxon>Actinomycetes</taxon>
        <taxon>Streptosporangiales</taxon>
        <taxon>Thermomonosporaceae</taxon>
        <taxon>Actinomadura</taxon>
    </lineage>
</organism>
<evidence type="ECO:0000256" key="1">
    <source>
        <dbReference type="ARBA" id="ARBA00006484"/>
    </source>
</evidence>
<dbReference type="STRING" id="1220554.GCA_001552135_08039"/>
<dbReference type="PROSITE" id="PS00061">
    <property type="entry name" value="ADH_SHORT"/>
    <property type="match status" value="1"/>
</dbReference>